<accession>A0A010RWN9</accession>
<organism evidence="2 3">
    <name type="scientific">Colletotrichum fioriniae PJ7</name>
    <dbReference type="NCBI Taxonomy" id="1445577"/>
    <lineage>
        <taxon>Eukaryota</taxon>
        <taxon>Fungi</taxon>
        <taxon>Dikarya</taxon>
        <taxon>Ascomycota</taxon>
        <taxon>Pezizomycotina</taxon>
        <taxon>Sordariomycetes</taxon>
        <taxon>Hypocreomycetidae</taxon>
        <taxon>Glomerellales</taxon>
        <taxon>Glomerellaceae</taxon>
        <taxon>Colletotrichum</taxon>
        <taxon>Colletotrichum acutatum species complex</taxon>
    </lineage>
</organism>
<dbReference type="KEGG" id="cfj:CFIO01_06095"/>
<protein>
    <submittedName>
        <fullName evidence="2">Uncharacterized protein</fullName>
    </submittedName>
</protein>
<evidence type="ECO:0000313" key="2">
    <source>
        <dbReference type="EMBL" id="EXF82619.1"/>
    </source>
</evidence>
<feature type="transmembrane region" description="Helical" evidence="1">
    <location>
        <begin position="72"/>
        <end position="93"/>
    </location>
</feature>
<dbReference type="Proteomes" id="UP000020467">
    <property type="component" value="Unassembled WGS sequence"/>
</dbReference>
<keyword evidence="1" id="KW-0472">Membrane</keyword>
<proteinExistence type="predicted"/>
<feature type="transmembrane region" description="Helical" evidence="1">
    <location>
        <begin position="138"/>
        <end position="161"/>
    </location>
</feature>
<keyword evidence="3" id="KW-1185">Reference proteome</keyword>
<dbReference type="HOGENOM" id="CLU_1299609_0_0_1"/>
<keyword evidence="1" id="KW-1133">Transmembrane helix</keyword>
<name>A0A010RWN9_9PEZI</name>
<evidence type="ECO:0000313" key="3">
    <source>
        <dbReference type="Proteomes" id="UP000020467"/>
    </source>
</evidence>
<comment type="caution">
    <text evidence="2">The sequence shown here is derived from an EMBL/GenBank/DDBJ whole genome shotgun (WGS) entry which is preliminary data.</text>
</comment>
<sequence>MPLYSVLLARAKMWLRRRRGQPWSPRTSLLEEARCSVMVLLCACLFTTILVIMTLMRASSESKEPIAWMSDLLIVLVLTQTGYAAVFSIHKCIHPPPGLIGGMVYFYWLTWIGLQALSLFTVRHALHEDWSQDTKSVALAWLLMSAGSILIWTYVLVCLNVGRHQWGRALRYGTASHIPVVQMEGGERATDMEAAVSPVQAPPSVVVREVKNGNLRSS</sequence>
<dbReference type="EMBL" id="JARH01000308">
    <property type="protein sequence ID" value="EXF82619.1"/>
    <property type="molecule type" value="Genomic_DNA"/>
</dbReference>
<evidence type="ECO:0000256" key="1">
    <source>
        <dbReference type="SAM" id="Phobius"/>
    </source>
</evidence>
<dbReference type="AlphaFoldDB" id="A0A010RWN9"/>
<dbReference type="eggNOG" id="ENOG502RACB">
    <property type="taxonomic scope" value="Eukaryota"/>
</dbReference>
<keyword evidence="1" id="KW-0812">Transmembrane</keyword>
<reference evidence="2 3" key="1">
    <citation type="submission" date="2014-02" db="EMBL/GenBank/DDBJ databases">
        <title>The genome sequence of Colletotrichum fioriniae PJ7.</title>
        <authorList>
            <person name="Baroncelli R."/>
            <person name="Thon M.R."/>
        </authorList>
    </citation>
    <scope>NUCLEOTIDE SEQUENCE [LARGE SCALE GENOMIC DNA]</scope>
    <source>
        <strain evidence="2 3">PJ7</strain>
    </source>
</reference>
<dbReference type="OrthoDB" id="4843010at2759"/>
<gene>
    <name evidence="2" type="ORF">CFIO01_06095</name>
</gene>
<feature type="transmembrane region" description="Helical" evidence="1">
    <location>
        <begin position="105"/>
        <end position="126"/>
    </location>
</feature>